<dbReference type="InterPro" id="IPR027417">
    <property type="entry name" value="P-loop_NTPase"/>
</dbReference>
<evidence type="ECO:0000256" key="2">
    <source>
        <dbReference type="ARBA" id="ARBA00022737"/>
    </source>
</evidence>
<gene>
    <name evidence="8" type="ORF">SI7747_14017452</name>
</gene>
<evidence type="ECO:0000256" key="4">
    <source>
        <dbReference type="ARBA" id="ARBA00023163"/>
    </source>
</evidence>
<dbReference type="PANTHER" id="PTHR43572">
    <property type="entry name" value="CHAPERONE PROTEIN CLPD, CHLOROPLASTIC"/>
    <property type="match status" value="1"/>
</dbReference>
<dbReference type="InterPro" id="IPR004176">
    <property type="entry name" value="Clp_R_N"/>
</dbReference>
<dbReference type="GO" id="GO:0016887">
    <property type="term" value="F:ATP hydrolysis activity"/>
    <property type="evidence" value="ECO:0007669"/>
    <property type="project" value="InterPro"/>
</dbReference>
<protein>
    <recommendedName>
        <fullName evidence="7">Clp R domain-containing protein</fullName>
    </recommendedName>
</protein>
<dbReference type="EMBL" id="CACRZD030000014">
    <property type="protein sequence ID" value="CAA6671047.1"/>
    <property type="molecule type" value="Genomic_DNA"/>
</dbReference>
<dbReference type="EMBL" id="LR743601">
    <property type="protein sequence ID" value="CAA2631804.1"/>
    <property type="molecule type" value="Genomic_DNA"/>
</dbReference>
<evidence type="ECO:0000256" key="1">
    <source>
        <dbReference type="ARBA" id="ARBA00008675"/>
    </source>
</evidence>
<name>A0A7I8JLI6_SPIIN</name>
<dbReference type="Gene3D" id="1.10.1780.10">
    <property type="entry name" value="Clp, N-terminal domain"/>
    <property type="match status" value="1"/>
</dbReference>
<dbReference type="InterPro" id="IPR003959">
    <property type="entry name" value="ATPase_AAA_core"/>
</dbReference>
<dbReference type="Pfam" id="PF26587">
    <property type="entry name" value="AAA_lid_SMAX1"/>
    <property type="match status" value="1"/>
</dbReference>
<dbReference type="Pfam" id="PF02861">
    <property type="entry name" value="Clp_N"/>
    <property type="match status" value="1"/>
</dbReference>
<sequence length="805" mass="86647">MRAGLSTIQQTLTPEASSVINQSISEAARRRHSQTTPLHVAAALLASPAGVFRQACVSSHPSSCHPLQCRALELCFSVSLDRLPAASASSGGAAVEQPPISNALVAALKRAQAHQRRGCPEQQQQPLLAVKVELEQLIVSILDDPSVSRVMREASFSSPAVKTMIQQSLVLSAHFPVAASTSFQPAGDAIAGGLLFSLSPSTANTGSLLLPPASQNPYLNPRLPQKQGSNGNVVERILQVLRKRKKRNPILVGDRHPAELLEEILQRIERRETGDVAVITLENYLASDGSQTPLKLDELGNSIDAILRDRSGGVAGDGVVLNLGDLRWLVESPGCGIGDSTGSSLVPHRQKIVLQSGREVVAEMAKLLRHFAEDSGGKVWLIGTASCATYLRCQVYHPSMEKDWDLQALPIAAGETGDFGQLGPDSLKRIFKGLSVKVTWQREAASLVAAAVVQCKSDGGKRRRDVWLLFLGHDRMGKKKMAEALAELVTGAAPIFVPLGGDSPEERGGADLRGKTALDGVAQAVRRNPSSVIVLEDIDRADLLIQKYLKQAMERGRLLDSHGREVPLGDAIFILISHSSPEHLKSSEDEEKLRAAASSGWQLEIIVGEDAAAKRRAEWPCDEGRPPVKARKQSLDLNLVADADEDASPEGSPRSSDLTDDQTDYGRLAMNDDGFPRSTISAMNDYGSHLVNAVDGAVVFKPVDFGDLRRKVSEAIAGEFSAVFRGGRAALWIDEEALDRVVAGVWFGTAEFEEWVLKILAPAFRELRACSALGGAAVVRLLPVKDRCRRGARECLPSLVRVSMA</sequence>
<evidence type="ECO:0000256" key="5">
    <source>
        <dbReference type="PROSITE-ProRule" id="PRU01251"/>
    </source>
</evidence>
<dbReference type="Pfam" id="PF23569">
    <property type="entry name" value="NBD_SMAX1"/>
    <property type="match status" value="1"/>
</dbReference>
<feature type="domain" description="Clp R" evidence="7">
    <location>
        <begin position="8"/>
        <end position="172"/>
    </location>
</feature>
<dbReference type="AlphaFoldDB" id="A0A7I8JLI6"/>
<dbReference type="GO" id="GO:0005524">
    <property type="term" value="F:ATP binding"/>
    <property type="evidence" value="ECO:0007669"/>
    <property type="project" value="InterPro"/>
</dbReference>
<organism evidence="8">
    <name type="scientific">Spirodela intermedia</name>
    <name type="common">Intermediate duckweed</name>
    <dbReference type="NCBI Taxonomy" id="51605"/>
    <lineage>
        <taxon>Eukaryota</taxon>
        <taxon>Viridiplantae</taxon>
        <taxon>Streptophyta</taxon>
        <taxon>Embryophyta</taxon>
        <taxon>Tracheophyta</taxon>
        <taxon>Spermatophyta</taxon>
        <taxon>Magnoliopsida</taxon>
        <taxon>Liliopsida</taxon>
        <taxon>Araceae</taxon>
        <taxon>Lemnoideae</taxon>
        <taxon>Spirodela</taxon>
    </lineage>
</organism>
<accession>A0A7I8JLI6</accession>
<dbReference type="SUPFAM" id="SSF81923">
    <property type="entry name" value="Double Clp-N motif"/>
    <property type="match status" value="1"/>
</dbReference>
<evidence type="ECO:0000256" key="6">
    <source>
        <dbReference type="SAM" id="MobiDB-lite"/>
    </source>
</evidence>
<reference evidence="8 9" key="1">
    <citation type="submission" date="2019-12" db="EMBL/GenBank/DDBJ databases">
        <authorList>
            <person name="Scholz U."/>
            <person name="Mascher M."/>
            <person name="Fiebig A."/>
        </authorList>
    </citation>
    <scope>NUCLEOTIDE SEQUENCE</scope>
</reference>
<evidence type="ECO:0000259" key="7">
    <source>
        <dbReference type="PROSITE" id="PS51903"/>
    </source>
</evidence>
<keyword evidence="3" id="KW-0805">Transcription regulation</keyword>
<dbReference type="Pfam" id="PF07724">
    <property type="entry name" value="AAA_2"/>
    <property type="match status" value="1"/>
</dbReference>
<dbReference type="PANTHER" id="PTHR43572:SF13">
    <property type="entry name" value="PROTEIN SUPPRESSOR OF MAX2 1"/>
    <property type="match status" value="1"/>
</dbReference>
<dbReference type="InterPro" id="IPR058680">
    <property type="entry name" value="NBD_SMAX1-like"/>
</dbReference>
<feature type="region of interest" description="Disordered" evidence="6">
    <location>
        <begin position="644"/>
        <end position="663"/>
    </location>
</feature>
<evidence type="ECO:0000313" key="8">
    <source>
        <dbReference type="EMBL" id="CAA2631804.1"/>
    </source>
</evidence>
<dbReference type="SUPFAM" id="SSF52540">
    <property type="entry name" value="P-loop containing nucleoside triphosphate hydrolases"/>
    <property type="match status" value="1"/>
</dbReference>
<dbReference type="Gene3D" id="3.40.50.300">
    <property type="entry name" value="P-loop containing nucleotide triphosphate hydrolases"/>
    <property type="match status" value="1"/>
</dbReference>
<dbReference type="InterPro" id="IPR051650">
    <property type="entry name" value="SL_signaling_regulator"/>
</dbReference>
<evidence type="ECO:0000313" key="9">
    <source>
        <dbReference type="Proteomes" id="UP001189122"/>
    </source>
</evidence>
<keyword evidence="4" id="KW-0804">Transcription</keyword>
<dbReference type="InterPro" id="IPR058954">
    <property type="entry name" value="AAA_lid_SMAX1"/>
</dbReference>
<dbReference type="Proteomes" id="UP001189122">
    <property type="component" value="Unassembled WGS sequence"/>
</dbReference>
<evidence type="ECO:0000256" key="3">
    <source>
        <dbReference type="ARBA" id="ARBA00023015"/>
    </source>
</evidence>
<dbReference type="InterPro" id="IPR036628">
    <property type="entry name" value="Clp_N_dom_sf"/>
</dbReference>
<keyword evidence="9" id="KW-1185">Reference proteome</keyword>
<proteinExistence type="inferred from homology"/>
<comment type="similarity">
    <text evidence="1">Belongs to the ClpA/ClpB family.</text>
</comment>
<dbReference type="PROSITE" id="PS51903">
    <property type="entry name" value="CLP_R"/>
    <property type="match status" value="1"/>
</dbReference>
<keyword evidence="2 5" id="KW-0677">Repeat</keyword>
<dbReference type="FunFam" id="1.10.1780.10:FF:000005">
    <property type="entry name" value="protein SUPPRESSOR OF MAX2 1"/>
    <property type="match status" value="1"/>
</dbReference>